<reference evidence="1" key="1">
    <citation type="journal article" date="2014" name="Front. Microbiol.">
        <title>High frequency of phylogenetically diverse reductive dehalogenase-homologous genes in deep subseafloor sedimentary metagenomes.</title>
        <authorList>
            <person name="Kawai M."/>
            <person name="Futagami T."/>
            <person name="Toyoda A."/>
            <person name="Takaki Y."/>
            <person name="Nishi S."/>
            <person name="Hori S."/>
            <person name="Arai W."/>
            <person name="Tsubouchi T."/>
            <person name="Morono Y."/>
            <person name="Uchiyama I."/>
            <person name="Ito T."/>
            <person name="Fujiyama A."/>
            <person name="Inagaki F."/>
            <person name="Takami H."/>
        </authorList>
    </citation>
    <scope>NUCLEOTIDE SEQUENCE</scope>
    <source>
        <strain evidence="1">Expedition CK06-06</strain>
    </source>
</reference>
<protein>
    <submittedName>
        <fullName evidence="1">Uncharacterized protein</fullName>
    </submittedName>
</protein>
<dbReference type="EMBL" id="BART01030987">
    <property type="protein sequence ID" value="GAH09470.1"/>
    <property type="molecule type" value="Genomic_DNA"/>
</dbReference>
<name>X1DML9_9ZZZZ</name>
<dbReference type="Gene3D" id="2.50.20.10">
    <property type="entry name" value="Lipoprotein localisation LolA/LolB/LppX"/>
    <property type="match status" value="1"/>
</dbReference>
<accession>X1DML9</accession>
<proteinExistence type="predicted"/>
<comment type="caution">
    <text evidence="1">The sequence shown here is derived from an EMBL/GenBank/DDBJ whole genome shotgun (WGS) entry which is preliminary data.</text>
</comment>
<feature type="non-terminal residue" evidence="1">
    <location>
        <position position="190"/>
    </location>
</feature>
<dbReference type="AlphaFoldDB" id="X1DML9"/>
<organism evidence="1">
    <name type="scientific">marine sediment metagenome</name>
    <dbReference type="NCBI Taxonomy" id="412755"/>
    <lineage>
        <taxon>unclassified sequences</taxon>
        <taxon>metagenomes</taxon>
        <taxon>ecological metagenomes</taxon>
    </lineage>
</organism>
<evidence type="ECO:0000313" key="1">
    <source>
        <dbReference type="EMBL" id="GAH09470.1"/>
    </source>
</evidence>
<gene>
    <name evidence="1" type="ORF">S01H4_53940</name>
</gene>
<sequence>MAQSTIEVARAAMSAYQALESFEATQKISAGAISAEARIRYKKPNKVTVEYRSYQDPLAEFEEKLLGGVEFVTDELIGMQLIYDGRGTWLYDAGKDVAIYKPGRALYSPLRGTNTLAEIGFLCDLTHDYLLRDGGQDEIADRAIHRLGLKPKVQHRSLLLKEEVFSLKKATLALDAETSFPLKITYYPSR</sequence>